<name>A0ABY9IY60_9ACTN</name>
<reference evidence="2 3" key="1">
    <citation type="submission" date="2023-03" db="EMBL/GenBank/DDBJ databases">
        <title>Isolation and description of six Streptomyces strains from soil environments, able to metabolize different microbial glucans.</title>
        <authorList>
            <person name="Widen T."/>
            <person name="Larsbrink J."/>
        </authorList>
    </citation>
    <scope>NUCLEOTIDE SEQUENCE [LARGE SCALE GENOMIC DNA]</scope>
    <source>
        <strain evidence="2 3">Alt2</strain>
    </source>
</reference>
<dbReference type="Proteomes" id="UP001235744">
    <property type="component" value="Chromosome"/>
</dbReference>
<feature type="compositionally biased region" description="Pro residues" evidence="1">
    <location>
        <begin position="1"/>
        <end position="13"/>
    </location>
</feature>
<evidence type="ECO:0000313" key="2">
    <source>
        <dbReference type="EMBL" id="WLQ60438.1"/>
    </source>
</evidence>
<sequence>MTPQAPAPAPLPPWEDTAREVARADRDWFDRDYDTEEDNE</sequence>
<keyword evidence="3" id="KW-1185">Reference proteome</keyword>
<dbReference type="RefSeq" id="WP_306069280.1">
    <property type="nucleotide sequence ID" value="NZ_CP120988.1"/>
</dbReference>
<protein>
    <recommendedName>
        <fullName evidence="4">SAM-dependent methyltransferase</fullName>
    </recommendedName>
</protein>
<feature type="region of interest" description="Disordered" evidence="1">
    <location>
        <begin position="1"/>
        <end position="40"/>
    </location>
</feature>
<evidence type="ECO:0000313" key="3">
    <source>
        <dbReference type="Proteomes" id="UP001235744"/>
    </source>
</evidence>
<proteinExistence type="predicted"/>
<accession>A0ABY9IY60</accession>
<organism evidence="2 3">
    <name type="scientific">Streptomyces poriferorum</name>
    <dbReference type="NCBI Taxonomy" id="2798799"/>
    <lineage>
        <taxon>Bacteria</taxon>
        <taxon>Bacillati</taxon>
        <taxon>Actinomycetota</taxon>
        <taxon>Actinomycetes</taxon>
        <taxon>Kitasatosporales</taxon>
        <taxon>Streptomycetaceae</taxon>
        <taxon>Streptomyces</taxon>
    </lineage>
</organism>
<evidence type="ECO:0000256" key="1">
    <source>
        <dbReference type="SAM" id="MobiDB-lite"/>
    </source>
</evidence>
<evidence type="ECO:0008006" key="4">
    <source>
        <dbReference type="Google" id="ProtNLM"/>
    </source>
</evidence>
<feature type="compositionally biased region" description="Basic and acidic residues" evidence="1">
    <location>
        <begin position="16"/>
        <end position="32"/>
    </location>
</feature>
<dbReference type="EMBL" id="CP120988">
    <property type="protein sequence ID" value="WLQ60438.1"/>
    <property type="molecule type" value="Genomic_DNA"/>
</dbReference>
<gene>
    <name evidence="2" type="ORF">P8A19_35665</name>
</gene>